<organism evidence="2">
    <name type="scientific">Pseudictyota dubia</name>
    <dbReference type="NCBI Taxonomy" id="2749911"/>
    <lineage>
        <taxon>Eukaryota</taxon>
        <taxon>Sar</taxon>
        <taxon>Stramenopiles</taxon>
        <taxon>Ochrophyta</taxon>
        <taxon>Bacillariophyta</taxon>
        <taxon>Mediophyceae</taxon>
        <taxon>Biddulphiophycidae</taxon>
        <taxon>Eupodiscales</taxon>
        <taxon>Odontellaceae</taxon>
        <taxon>Pseudictyota</taxon>
    </lineage>
</organism>
<dbReference type="AlphaFoldDB" id="A0A7R9WJW5"/>
<dbReference type="GO" id="GO:0005886">
    <property type="term" value="C:plasma membrane"/>
    <property type="evidence" value="ECO:0007669"/>
    <property type="project" value="TreeGrafter"/>
</dbReference>
<dbReference type="PANTHER" id="PTHR13018">
    <property type="entry name" value="PROBABLE MEMBRANE PROTEIN DUF221-RELATED"/>
    <property type="match status" value="1"/>
</dbReference>
<keyword evidence="1" id="KW-1133">Transmembrane helix</keyword>
<proteinExistence type="predicted"/>
<dbReference type="EMBL" id="HBED01047753">
    <property type="protein sequence ID" value="CAD8325581.1"/>
    <property type="molecule type" value="Transcribed_RNA"/>
</dbReference>
<evidence type="ECO:0000313" key="2">
    <source>
        <dbReference type="EMBL" id="CAD8325581.1"/>
    </source>
</evidence>
<evidence type="ECO:0008006" key="3">
    <source>
        <dbReference type="Google" id="ProtNLM"/>
    </source>
</evidence>
<gene>
    <name evidence="2" type="ORF">TDUB1175_LOCUS24001</name>
</gene>
<sequence length="234" mass="26211">MFYFLYCAPLWRRNCIFVYRPKFDSGGMRWPFLVDVLISSMVLGQVLLCTMMALKKAFGPAFLAAIPIVPVMIFRSMSKHRYLKAYMDAGLLQTSLLDGWDNSLPTSMEKREEYRQFLIDAHKAAYIPICIAGGATSVLTAEPAVVVPHENDDDAVAAAPYAHHEAMDVAEAERVPLLPSTPLTARASAQFGASLRRVPSTVRSSHTEDSRKFTFVDQRQQGREHMQHSSNPVM</sequence>
<evidence type="ECO:0000256" key="1">
    <source>
        <dbReference type="SAM" id="Phobius"/>
    </source>
</evidence>
<reference evidence="2" key="1">
    <citation type="submission" date="2021-01" db="EMBL/GenBank/DDBJ databases">
        <authorList>
            <person name="Corre E."/>
            <person name="Pelletier E."/>
            <person name="Niang G."/>
            <person name="Scheremetjew M."/>
            <person name="Finn R."/>
            <person name="Kale V."/>
            <person name="Holt S."/>
            <person name="Cochrane G."/>
            <person name="Meng A."/>
            <person name="Brown T."/>
            <person name="Cohen L."/>
        </authorList>
    </citation>
    <scope>NUCLEOTIDE SEQUENCE</scope>
    <source>
        <strain evidence="2">CCMP147</strain>
    </source>
</reference>
<name>A0A7R9WJW5_9STRA</name>
<accession>A0A7R9WJW5</accession>
<dbReference type="InterPro" id="IPR045122">
    <property type="entry name" value="Csc1-like"/>
</dbReference>
<feature type="transmembrane region" description="Helical" evidence="1">
    <location>
        <begin position="60"/>
        <end position="77"/>
    </location>
</feature>
<dbReference type="PANTHER" id="PTHR13018:SF5">
    <property type="entry name" value="RE44586P"/>
    <property type="match status" value="1"/>
</dbReference>
<keyword evidence="1" id="KW-0472">Membrane</keyword>
<protein>
    <recommendedName>
        <fullName evidence="3">CSC1/OSCA1-like 7TM region domain-containing protein</fullName>
    </recommendedName>
</protein>
<keyword evidence="1" id="KW-0812">Transmembrane</keyword>
<feature type="transmembrane region" description="Helical" evidence="1">
    <location>
        <begin position="32"/>
        <end position="54"/>
    </location>
</feature>
<dbReference type="GO" id="GO:0005227">
    <property type="term" value="F:calcium-activated cation channel activity"/>
    <property type="evidence" value="ECO:0007669"/>
    <property type="project" value="InterPro"/>
</dbReference>